<comment type="caution">
    <text evidence="2">The sequence shown here is derived from an EMBL/GenBank/DDBJ whole genome shotgun (WGS) entry which is preliminary data.</text>
</comment>
<sequence>MRDRLAQEDYQVKALTIEDKFHRKPNLDTLYYNQTEAIVEIVSANLPPSLLLEKYNEFVEMWKGSNYDLIHFSNTQLTTRELSPKLKARLHDGIVDLMNDRRQGRMSNEDWAKYGSKLAILTTMTMDDIGNTFQEEHDREKQHRETSSTATAKEDAPRAAAQGRVRGGSSDIFEQVPWDSTLIPNLSAPVALAARQPWKLTKAAPESYQEPWVSATTFADCFKNAQFTQDLDDLMSEAEGLSLNEQNADA</sequence>
<evidence type="ECO:0000256" key="1">
    <source>
        <dbReference type="SAM" id="MobiDB-lite"/>
    </source>
</evidence>
<gene>
    <name evidence="2" type="ORF">N0V91_004952</name>
</gene>
<evidence type="ECO:0000313" key="2">
    <source>
        <dbReference type="EMBL" id="KAJ4405843.1"/>
    </source>
</evidence>
<dbReference type="AlphaFoldDB" id="A0A9W8ZFE2"/>
<reference evidence="2" key="1">
    <citation type="submission" date="2022-10" db="EMBL/GenBank/DDBJ databases">
        <title>Tapping the CABI collections for fungal endophytes: first genome assemblies for Collariella, Neodidymelliopsis, Ascochyta clinopodiicola, Didymella pomorum, Didymosphaeria variabile, Neocosmospora piperis and Neocucurbitaria cava.</title>
        <authorList>
            <person name="Hill R."/>
        </authorList>
    </citation>
    <scope>NUCLEOTIDE SEQUENCE</scope>
    <source>
        <strain evidence="2">IMI 355091</strain>
    </source>
</reference>
<dbReference type="Proteomes" id="UP001140510">
    <property type="component" value="Unassembled WGS sequence"/>
</dbReference>
<name>A0A9W8ZFE2_9PLEO</name>
<protein>
    <submittedName>
        <fullName evidence="2">Uncharacterized protein</fullName>
    </submittedName>
</protein>
<accession>A0A9W8ZFE2</accession>
<proteinExistence type="predicted"/>
<keyword evidence="3" id="KW-1185">Reference proteome</keyword>
<feature type="compositionally biased region" description="Basic and acidic residues" evidence="1">
    <location>
        <begin position="135"/>
        <end position="157"/>
    </location>
</feature>
<feature type="region of interest" description="Disordered" evidence="1">
    <location>
        <begin position="135"/>
        <end position="168"/>
    </location>
</feature>
<organism evidence="2 3">
    <name type="scientific">Didymella pomorum</name>
    <dbReference type="NCBI Taxonomy" id="749634"/>
    <lineage>
        <taxon>Eukaryota</taxon>
        <taxon>Fungi</taxon>
        <taxon>Dikarya</taxon>
        <taxon>Ascomycota</taxon>
        <taxon>Pezizomycotina</taxon>
        <taxon>Dothideomycetes</taxon>
        <taxon>Pleosporomycetidae</taxon>
        <taxon>Pleosporales</taxon>
        <taxon>Pleosporineae</taxon>
        <taxon>Didymellaceae</taxon>
        <taxon>Didymella</taxon>
    </lineage>
</organism>
<dbReference type="OrthoDB" id="3801165at2759"/>
<dbReference type="EMBL" id="JAPEVA010000031">
    <property type="protein sequence ID" value="KAJ4405843.1"/>
    <property type="molecule type" value="Genomic_DNA"/>
</dbReference>
<evidence type="ECO:0000313" key="3">
    <source>
        <dbReference type="Proteomes" id="UP001140510"/>
    </source>
</evidence>